<proteinExistence type="predicted"/>
<keyword evidence="3" id="KW-1185">Reference proteome</keyword>
<evidence type="ECO:0000256" key="1">
    <source>
        <dbReference type="SAM" id="MobiDB-lite"/>
    </source>
</evidence>
<feature type="region of interest" description="Disordered" evidence="1">
    <location>
        <begin position="268"/>
        <end position="298"/>
    </location>
</feature>
<comment type="caution">
    <text evidence="2">The sequence shown here is derived from an EMBL/GenBank/DDBJ whole genome shotgun (WGS) entry which is preliminary data.</text>
</comment>
<evidence type="ECO:0000313" key="3">
    <source>
        <dbReference type="Proteomes" id="UP001237448"/>
    </source>
</evidence>
<evidence type="ECO:0000313" key="2">
    <source>
        <dbReference type="EMBL" id="MDQ0390317.1"/>
    </source>
</evidence>
<gene>
    <name evidence="2" type="ORF">J3R73_000109</name>
</gene>
<dbReference type="Proteomes" id="UP001237448">
    <property type="component" value="Unassembled WGS sequence"/>
</dbReference>
<protein>
    <recommendedName>
        <fullName evidence="4">HARP domain-containing protein</fullName>
    </recommendedName>
</protein>
<dbReference type="EMBL" id="JAUSVK010000001">
    <property type="protein sequence ID" value="MDQ0390317.1"/>
    <property type="molecule type" value="Genomic_DNA"/>
</dbReference>
<organism evidence="2 3">
    <name type="scientific">Labrys monachus</name>
    <dbReference type="NCBI Taxonomy" id="217067"/>
    <lineage>
        <taxon>Bacteria</taxon>
        <taxon>Pseudomonadati</taxon>
        <taxon>Pseudomonadota</taxon>
        <taxon>Alphaproteobacteria</taxon>
        <taxon>Hyphomicrobiales</taxon>
        <taxon>Xanthobacteraceae</taxon>
        <taxon>Labrys</taxon>
    </lineage>
</organism>
<feature type="compositionally biased region" description="Basic and acidic residues" evidence="1">
    <location>
        <begin position="143"/>
        <end position="172"/>
    </location>
</feature>
<evidence type="ECO:0008006" key="4">
    <source>
        <dbReference type="Google" id="ProtNLM"/>
    </source>
</evidence>
<sequence>MKDTDAAAEKPGAIAAFPYDRLTVERFRAAFPRARWRDDLRAWFVPGTTAGRRIDRWLGRELAGVLAHADEKGRDAFAFEPIDSPYLEAAEDLRIRTPYSKTVVEELRAVPWAWWDPDLKAWRVPFRAWEDLRRRWPSIEAAARRNEPEERRKRQEARRGTPESEDAAARAGERRRHRHPVPADALPPLQRVLMTGQGAVIFTDITGEIADDDIVRRHYGAVGPGVAVWAQWRPPTHAELVKAWPSRWPESEAERDRGWWQPTLEQLRDERRKARSKERSLATRNDGADGPRRPEEKP</sequence>
<feature type="region of interest" description="Disordered" evidence="1">
    <location>
        <begin position="143"/>
        <end position="183"/>
    </location>
</feature>
<accession>A0ABU0F7H5</accession>
<reference evidence="2 3" key="1">
    <citation type="submission" date="2023-07" db="EMBL/GenBank/DDBJ databases">
        <title>Genomic Encyclopedia of Type Strains, Phase IV (KMG-IV): sequencing the most valuable type-strain genomes for metagenomic binning, comparative biology and taxonomic classification.</title>
        <authorList>
            <person name="Goeker M."/>
        </authorList>
    </citation>
    <scope>NUCLEOTIDE SEQUENCE [LARGE SCALE GENOMIC DNA]</scope>
    <source>
        <strain evidence="2 3">DSM 5896</strain>
    </source>
</reference>
<name>A0ABU0F7H5_9HYPH</name>